<dbReference type="PANTHER" id="PTHR43463:SF1">
    <property type="entry name" value="NICOTINATE-NUCLEOTIDE--DIMETHYLBENZIMIDAZOLE PHOSPHORIBOSYLTRANSFERASE"/>
    <property type="match status" value="1"/>
</dbReference>
<dbReference type="CDD" id="cd00544">
    <property type="entry name" value="CobU"/>
    <property type="match status" value="1"/>
</dbReference>
<feature type="active site" description="Proton acceptor" evidence="11">
    <location>
        <position position="319"/>
    </location>
</feature>
<evidence type="ECO:0000256" key="5">
    <source>
        <dbReference type="ARBA" id="ARBA00015486"/>
    </source>
</evidence>
<evidence type="ECO:0000256" key="1">
    <source>
        <dbReference type="ARBA" id="ARBA00002197"/>
    </source>
</evidence>
<dbReference type="InterPro" id="IPR017846">
    <property type="entry name" value="Nict_dMeBzImd_PRibTrfase_bact"/>
</dbReference>
<dbReference type="InterPro" id="IPR003200">
    <property type="entry name" value="Nict_dMeBzImd_PRibTrfase"/>
</dbReference>
<evidence type="ECO:0000256" key="7">
    <source>
        <dbReference type="ARBA" id="ARBA00022676"/>
    </source>
</evidence>
<dbReference type="RefSeq" id="WP_205115910.1">
    <property type="nucleotide sequence ID" value="NZ_JAFBCM010000001.1"/>
</dbReference>
<accession>A0ABV7YRT4</accession>
<dbReference type="Proteomes" id="UP001595699">
    <property type="component" value="Unassembled WGS sequence"/>
</dbReference>
<organism evidence="12 13">
    <name type="scientific">Tenggerimyces flavus</name>
    <dbReference type="NCBI Taxonomy" id="1708749"/>
    <lineage>
        <taxon>Bacteria</taxon>
        <taxon>Bacillati</taxon>
        <taxon>Actinomycetota</taxon>
        <taxon>Actinomycetes</taxon>
        <taxon>Propionibacteriales</taxon>
        <taxon>Nocardioidaceae</taxon>
        <taxon>Tenggerimyces</taxon>
    </lineage>
</organism>
<dbReference type="NCBIfam" id="TIGR03160">
    <property type="entry name" value="cobT_DBIPRT"/>
    <property type="match status" value="1"/>
</dbReference>
<dbReference type="InterPro" id="IPR023195">
    <property type="entry name" value="Nict_dMeBzImd_PRibTrfase_N"/>
</dbReference>
<evidence type="ECO:0000256" key="10">
    <source>
        <dbReference type="ARBA" id="ARBA00047340"/>
    </source>
</evidence>
<dbReference type="SUPFAM" id="SSF52733">
    <property type="entry name" value="Nicotinate mononucleotide:5,6-dimethylbenzimidazole phosphoribosyltransferase (CobT)"/>
    <property type="match status" value="1"/>
</dbReference>
<dbReference type="HAMAP" id="MF_00230">
    <property type="entry name" value="CobT"/>
    <property type="match status" value="1"/>
</dbReference>
<dbReference type="Gene3D" id="3.40.50.10210">
    <property type="match status" value="1"/>
</dbReference>
<evidence type="ECO:0000256" key="4">
    <source>
        <dbReference type="ARBA" id="ARBA00011991"/>
    </source>
</evidence>
<keyword evidence="6 11" id="KW-0169">Cobalamin biosynthesis</keyword>
<comment type="caution">
    <text evidence="12">The sequence shown here is derived from an EMBL/GenBank/DDBJ whole genome shotgun (WGS) entry which is preliminary data.</text>
</comment>
<comment type="function">
    <text evidence="1 11">Catalyzes the synthesis of alpha-ribazole-5'-phosphate from nicotinate mononucleotide (NAMN) and 5,6-dimethylbenzimidazole (DMB).</text>
</comment>
<dbReference type="Gene3D" id="1.10.1610.10">
    <property type="match status" value="1"/>
</dbReference>
<comment type="pathway">
    <text evidence="2 11">Nucleoside biosynthesis; alpha-ribazole biosynthesis; alpha-ribazole from 5,6-dimethylbenzimidazole: step 1/2.</text>
</comment>
<evidence type="ECO:0000256" key="8">
    <source>
        <dbReference type="ARBA" id="ARBA00022679"/>
    </source>
</evidence>
<protein>
    <recommendedName>
        <fullName evidence="5 11">Nicotinate-nucleotide--dimethylbenzimidazole phosphoribosyltransferase</fullName>
        <shortName evidence="11">NN:DBI PRT</shortName>
        <ecNumber evidence="4 11">2.4.2.21</ecNumber>
    </recommendedName>
    <alternativeName>
        <fullName evidence="9 11">N(1)-alpha-phosphoribosyltransferase</fullName>
    </alternativeName>
</protein>
<keyword evidence="8 11" id="KW-0808">Transferase</keyword>
<evidence type="ECO:0000256" key="2">
    <source>
        <dbReference type="ARBA" id="ARBA00005049"/>
    </source>
</evidence>
<evidence type="ECO:0000313" key="13">
    <source>
        <dbReference type="Proteomes" id="UP001595699"/>
    </source>
</evidence>
<dbReference type="NCBIfam" id="NF000996">
    <property type="entry name" value="PRK00105.1"/>
    <property type="match status" value="1"/>
</dbReference>
<dbReference type="PANTHER" id="PTHR43463">
    <property type="entry name" value="NICOTINATE-NUCLEOTIDE--DIMETHYLBENZIMIDAZOLE PHOSPHORIBOSYLTRANSFERASE"/>
    <property type="match status" value="1"/>
</dbReference>
<comment type="similarity">
    <text evidence="3 11">Belongs to the CobT family.</text>
</comment>
<dbReference type="EMBL" id="JBHRZH010000062">
    <property type="protein sequence ID" value="MFC3766930.1"/>
    <property type="molecule type" value="Genomic_DNA"/>
</dbReference>
<reference evidence="13" key="1">
    <citation type="journal article" date="2019" name="Int. J. Syst. Evol. Microbiol.">
        <title>The Global Catalogue of Microorganisms (GCM) 10K type strain sequencing project: providing services to taxonomists for standard genome sequencing and annotation.</title>
        <authorList>
            <consortium name="The Broad Institute Genomics Platform"/>
            <consortium name="The Broad Institute Genome Sequencing Center for Infectious Disease"/>
            <person name="Wu L."/>
            <person name="Ma J."/>
        </authorList>
    </citation>
    <scope>NUCLEOTIDE SEQUENCE [LARGE SCALE GENOMIC DNA]</scope>
    <source>
        <strain evidence="13">CGMCC 4.7241</strain>
    </source>
</reference>
<dbReference type="InterPro" id="IPR036087">
    <property type="entry name" value="Nict_dMeBzImd_PRibTrfase_sf"/>
</dbReference>
<dbReference type="GO" id="GO:0008939">
    <property type="term" value="F:nicotinate-nucleotide-dimethylbenzimidazole phosphoribosyltransferase activity"/>
    <property type="evidence" value="ECO:0007669"/>
    <property type="project" value="UniProtKB-EC"/>
</dbReference>
<dbReference type="SUPFAM" id="SSF52540">
    <property type="entry name" value="P-loop containing nucleoside triphosphate hydrolases"/>
    <property type="match status" value="1"/>
</dbReference>
<comment type="catalytic activity">
    <reaction evidence="10 11">
        <text>5,6-dimethylbenzimidazole + nicotinate beta-D-ribonucleotide = alpha-ribazole 5'-phosphate + nicotinate + H(+)</text>
        <dbReference type="Rhea" id="RHEA:11196"/>
        <dbReference type="ChEBI" id="CHEBI:15378"/>
        <dbReference type="ChEBI" id="CHEBI:15890"/>
        <dbReference type="ChEBI" id="CHEBI:32544"/>
        <dbReference type="ChEBI" id="CHEBI:57502"/>
        <dbReference type="ChEBI" id="CHEBI:57918"/>
        <dbReference type="EC" id="2.4.2.21"/>
    </reaction>
</comment>
<dbReference type="Pfam" id="PF02277">
    <property type="entry name" value="DBI_PRT"/>
    <property type="match status" value="1"/>
</dbReference>
<dbReference type="Pfam" id="PF02283">
    <property type="entry name" value="CobU"/>
    <property type="match status" value="1"/>
</dbReference>
<name>A0ABV7YRT4_9ACTN</name>
<evidence type="ECO:0000256" key="9">
    <source>
        <dbReference type="ARBA" id="ARBA00030686"/>
    </source>
</evidence>
<dbReference type="InterPro" id="IPR003203">
    <property type="entry name" value="CobU/CobP"/>
</dbReference>
<evidence type="ECO:0000313" key="12">
    <source>
        <dbReference type="EMBL" id="MFC3766930.1"/>
    </source>
</evidence>
<dbReference type="InterPro" id="IPR027417">
    <property type="entry name" value="P-loop_NTPase"/>
</dbReference>
<sequence length="528" mass="55216">MGLLDDTLAAIEPLDRDAMRQARERHDQLVKPRGSLGQLEDLAEQLAGLARTSPPPIPERAAVVIFAGDHGVHRHGVSPWPQEITAAMVGTFLNGRAVINAIAKQTGATVRVVDVGVATDLPDHPRLRKERVRPGTDDLATAPAMTRAEAVQAVEVGIRTASELVAAGHSCLLTGDMGIANTTPAAALVAAFTGASPEDATGRGTGIDDPTWTTKVAVVRQALDLHRLDLADPLGVLAALGGLEHAATVGYLLGAAALRTPVILDGVAAAAAAIVAAALAPDATGAFIAGHLSQEPAAQLALDKLALRPLLDLRMRLGEGTGASLALPIVQSAARVLHEVATLDELANPTPQGRRVLILGGARSGKSVTAERFLEDEPSVTYVATGAVPDLDDPEWAERVAVHRARRPTTWQTHETRDVAALLTQPAAEPLLIDCFTTWLAGELDAAGSWTDHPDDDALQARVDSAISAWTGTTRYVVAVSNEVGSGIVPATPSGRRFRDELGALNARLAAAADEVWFVTAGIPQRLR</sequence>
<proteinExistence type="inferred from homology"/>
<dbReference type="CDD" id="cd02439">
    <property type="entry name" value="DMB-PRT_CobT"/>
    <property type="match status" value="1"/>
</dbReference>
<evidence type="ECO:0000256" key="3">
    <source>
        <dbReference type="ARBA" id="ARBA00007110"/>
    </source>
</evidence>
<dbReference type="EC" id="2.4.2.21" evidence="4 11"/>
<evidence type="ECO:0000256" key="6">
    <source>
        <dbReference type="ARBA" id="ARBA00022573"/>
    </source>
</evidence>
<keyword evidence="7 11" id="KW-0328">Glycosyltransferase</keyword>
<gene>
    <name evidence="11 12" type="primary">cobT</name>
    <name evidence="12" type="ORF">ACFOUW_39305</name>
</gene>
<keyword evidence="13" id="KW-1185">Reference proteome</keyword>
<evidence type="ECO:0000256" key="11">
    <source>
        <dbReference type="HAMAP-Rule" id="MF_00230"/>
    </source>
</evidence>
<dbReference type="Gene3D" id="3.40.50.300">
    <property type="entry name" value="P-loop containing nucleotide triphosphate hydrolases"/>
    <property type="match status" value="1"/>
</dbReference>